<keyword evidence="1" id="KW-0812">Transmembrane</keyword>
<comment type="caution">
    <text evidence="2">The sequence shown here is derived from an EMBL/GenBank/DDBJ whole genome shotgun (WGS) entry which is preliminary data.</text>
</comment>
<keyword evidence="1" id="KW-1133">Transmembrane helix</keyword>
<name>A0A9Q9RHZ3_FUSFU</name>
<dbReference type="AlphaFoldDB" id="A0A9Q9RHZ3"/>
<protein>
    <submittedName>
        <fullName evidence="2">Uncharacterized protein</fullName>
    </submittedName>
</protein>
<accession>A0A9Q9RHZ3</accession>
<organism evidence="2 3">
    <name type="scientific">Fusarium fujikuroi</name>
    <name type="common">Bakanae and foot rot disease fungus</name>
    <name type="synonym">Gibberella fujikuroi</name>
    <dbReference type="NCBI Taxonomy" id="5127"/>
    <lineage>
        <taxon>Eukaryota</taxon>
        <taxon>Fungi</taxon>
        <taxon>Dikarya</taxon>
        <taxon>Ascomycota</taxon>
        <taxon>Pezizomycotina</taxon>
        <taxon>Sordariomycetes</taxon>
        <taxon>Hypocreomycetidae</taxon>
        <taxon>Hypocreales</taxon>
        <taxon>Nectriaceae</taxon>
        <taxon>Fusarium</taxon>
        <taxon>Fusarium fujikuroi species complex</taxon>
    </lineage>
</organism>
<dbReference type="Proteomes" id="UP000760494">
    <property type="component" value="Unassembled WGS sequence"/>
</dbReference>
<gene>
    <name evidence="2" type="ORF">C2S_5361</name>
</gene>
<proteinExistence type="predicted"/>
<keyword evidence="1" id="KW-0472">Membrane</keyword>
<reference evidence="2" key="1">
    <citation type="submission" date="2019-05" db="EMBL/GenBank/DDBJ databases">
        <authorList>
            <person name="Piombo E."/>
        </authorList>
    </citation>
    <scope>NUCLEOTIDE SEQUENCE</scope>
    <source>
        <strain evidence="2">C2S</strain>
    </source>
</reference>
<feature type="transmembrane region" description="Helical" evidence="1">
    <location>
        <begin position="20"/>
        <end position="40"/>
    </location>
</feature>
<evidence type="ECO:0000313" key="3">
    <source>
        <dbReference type="Proteomes" id="UP000760494"/>
    </source>
</evidence>
<evidence type="ECO:0000313" key="2">
    <source>
        <dbReference type="EMBL" id="VTT64308.1"/>
    </source>
</evidence>
<dbReference type="EMBL" id="CABFJX010000113">
    <property type="protein sequence ID" value="VTT64308.1"/>
    <property type="molecule type" value="Genomic_DNA"/>
</dbReference>
<sequence>MSGWTYNAPSGSPTDGPQITSIAVVFTAVALLTVLLRVYVRGFMLKSVGAETKWGLGLKKLDDLPQQNYYNFMLCLKLQFMGAPL</sequence>
<evidence type="ECO:0000256" key="1">
    <source>
        <dbReference type="SAM" id="Phobius"/>
    </source>
</evidence>